<dbReference type="RefSeq" id="WP_344754361.1">
    <property type="nucleotide sequence ID" value="NZ_BAABBW010000003.1"/>
</dbReference>
<dbReference type="Proteomes" id="UP001501079">
    <property type="component" value="Unassembled WGS sequence"/>
</dbReference>
<keyword evidence="3" id="KW-1185">Reference proteome</keyword>
<reference evidence="3" key="1">
    <citation type="journal article" date="2019" name="Int. J. Syst. Evol. Microbiol.">
        <title>The Global Catalogue of Microorganisms (GCM) 10K type strain sequencing project: providing services to taxonomists for standard genome sequencing and annotation.</title>
        <authorList>
            <consortium name="The Broad Institute Genomics Platform"/>
            <consortium name="The Broad Institute Genome Sequencing Center for Infectious Disease"/>
            <person name="Wu L."/>
            <person name="Ma J."/>
        </authorList>
    </citation>
    <scope>NUCLEOTIDE SEQUENCE [LARGE SCALE GENOMIC DNA]</scope>
    <source>
        <strain evidence="3">JCM 17591</strain>
    </source>
</reference>
<proteinExistence type="predicted"/>
<sequence length="45" mass="4577">MKLSDLLFIAALVVFAPGAIFLAYGVIFLALVIICGGAALKASGH</sequence>
<keyword evidence="1" id="KW-0812">Transmembrane</keyword>
<comment type="caution">
    <text evidence="2">The sequence shown here is derived from an EMBL/GenBank/DDBJ whole genome shotgun (WGS) entry which is preliminary data.</text>
</comment>
<dbReference type="EMBL" id="BAABBW010000003">
    <property type="protein sequence ID" value="GAA4175987.1"/>
    <property type="molecule type" value="Genomic_DNA"/>
</dbReference>
<evidence type="ECO:0000256" key="1">
    <source>
        <dbReference type="SAM" id="Phobius"/>
    </source>
</evidence>
<protein>
    <recommendedName>
        <fullName evidence="4">DUF3096 domain-containing protein</fullName>
    </recommendedName>
</protein>
<organism evidence="2 3">
    <name type="scientific">Gryllotalpicola koreensis</name>
    <dbReference type="NCBI Taxonomy" id="993086"/>
    <lineage>
        <taxon>Bacteria</taxon>
        <taxon>Bacillati</taxon>
        <taxon>Actinomycetota</taxon>
        <taxon>Actinomycetes</taxon>
        <taxon>Micrococcales</taxon>
        <taxon>Microbacteriaceae</taxon>
        <taxon>Gryllotalpicola</taxon>
    </lineage>
</organism>
<keyword evidence="1" id="KW-0472">Membrane</keyword>
<feature type="transmembrane region" description="Helical" evidence="1">
    <location>
        <begin position="6"/>
        <end position="39"/>
    </location>
</feature>
<evidence type="ECO:0000313" key="3">
    <source>
        <dbReference type="Proteomes" id="UP001501079"/>
    </source>
</evidence>
<evidence type="ECO:0000313" key="2">
    <source>
        <dbReference type="EMBL" id="GAA4175987.1"/>
    </source>
</evidence>
<gene>
    <name evidence="2" type="ORF">GCM10022287_22450</name>
</gene>
<evidence type="ECO:0008006" key="4">
    <source>
        <dbReference type="Google" id="ProtNLM"/>
    </source>
</evidence>
<name>A0ABP8A2A7_9MICO</name>
<keyword evidence="1" id="KW-1133">Transmembrane helix</keyword>
<accession>A0ABP8A2A7</accession>